<dbReference type="InterPro" id="IPR006555">
    <property type="entry name" value="ATP-dep_Helicase_C"/>
</dbReference>
<keyword evidence="4" id="KW-0227">DNA damage</keyword>
<dbReference type="GO" id="GO:0003677">
    <property type="term" value="F:DNA binding"/>
    <property type="evidence" value="ECO:0007669"/>
    <property type="project" value="UniProtKB-KW"/>
</dbReference>
<gene>
    <name evidence="15" type="ORF">KDK92_09000</name>
</gene>
<evidence type="ECO:0000256" key="10">
    <source>
        <dbReference type="ARBA" id="ARBA00023125"/>
    </source>
</evidence>
<proteinExistence type="inferred from homology"/>
<evidence type="ECO:0000256" key="6">
    <source>
        <dbReference type="ARBA" id="ARBA00022806"/>
    </source>
</evidence>
<dbReference type="InterPro" id="IPR006554">
    <property type="entry name" value="Helicase-like_DEXD_c2"/>
</dbReference>
<dbReference type="AlphaFoldDB" id="A0A9J6P0H6"/>
<evidence type="ECO:0000256" key="3">
    <source>
        <dbReference type="ARBA" id="ARBA00022741"/>
    </source>
</evidence>
<keyword evidence="10" id="KW-0238">DNA-binding</keyword>
<evidence type="ECO:0000256" key="5">
    <source>
        <dbReference type="ARBA" id="ARBA00022801"/>
    </source>
</evidence>
<reference evidence="15" key="1">
    <citation type="journal article" date="2021" name="mSystems">
        <title>Bacteria and Archaea Synergistically Convert Glycine Betaine to Biogenic Methane in the Formosa Cold Seep of the South China Sea.</title>
        <authorList>
            <person name="Li L."/>
            <person name="Zhang W."/>
            <person name="Zhang S."/>
            <person name="Song L."/>
            <person name="Sun Q."/>
            <person name="Zhang H."/>
            <person name="Xiang H."/>
            <person name="Dong X."/>
        </authorList>
    </citation>
    <scope>NUCLEOTIDE SEQUENCE</scope>
    <source>
        <strain evidence="15">ZWT</strain>
    </source>
</reference>
<keyword evidence="11" id="KW-0234">DNA repair</keyword>
<dbReference type="GO" id="GO:0046872">
    <property type="term" value="F:metal ion binding"/>
    <property type="evidence" value="ECO:0007669"/>
    <property type="project" value="UniProtKB-KW"/>
</dbReference>
<keyword evidence="6 15" id="KW-0347">Helicase</keyword>
<keyword evidence="12" id="KW-0413">Isomerase</keyword>
<comment type="caution">
    <text evidence="15">The sequence shown here is derived from an EMBL/GenBank/DDBJ whole genome shotgun (WGS) entry which is preliminary data.</text>
</comment>
<keyword evidence="9" id="KW-0411">Iron-sulfur</keyword>
<evidence type="ECO:0000256" key="2">
    <source>
        <dbReference type="ARBA" id="ARBA00022723"/>
    </source>
</evidence>
<dbReference type="PANTHER" id="PTHR11472:SF34">
    <property type="entry name" value="REGULATOR OF TELOMERE ELONGATION HELICASE 1"/>
    <property type="match status" value="1"/>
</dbReference>
<dbReference type="SUPFAM" id="SSF52540">
    <property type="entry name" value="P-loop containing nucleoside triphosphate hydrolases"/>
    <property type="match status" value="1"/>
</dbReference>
<dbReference type="Gene3D" id="3.40.50.300">
    <property type="entry name" value="P-loop containing nucleotide triphosphate hydrolases"/>
    <property type="match status" value="2"/>
</dbReference>
<evidence type="ECO:0000256" key="13">
    <source>
        <dbReference type="ARBA" id="ARBA00038058"/>
    </source>
</evidence>
<dbReference type="RefSeq" id="WP_250858901.1">
    <property type="nucleotide sequence ID" value="NZ_JAGSOJ010000002.1"/>
</dbReference>
<protein>
    <submittedName>
        <fullName evidence="15">ATP-dependent DNA helicase</fullName>
    </submittedName>
</protein>
<dbReference type="Pfam" id="PF13307">
    <property type="entry name" value="Helicase_C_2"/>
    <property type="match status" value="1"/>
</dbReference>
<evidence type="ECO:0000256" key="8">
    <source>
        <dbReference type="ARBA" id="ARBA00023004"/>
    </source>
</evidence>
<keyword evidence="2" id="KW-0479">Metal-binding</keyword>
<dbReference type="InterPro" id="IPR010614">
    <property type="entry name" value="RAD3-like_helicase_DEAD"/>
</dbReference>
<dbReference type="GO" id="GO:0016818">
    <property type="term" value="F:hydrolase activity, acting on acid anhydrides, in phosphorus-containing anhydrides"/>
    <property type="evidence" value="ECO:0007669"/>
    <property type="project" value="InterPro"/>
</dbReference>
<evidence type="ECO:0000256" key="4">
    <source>
        <dbReference type="ARBA" id="ARBA00022763"/>
    </source>
</evidence>
<evidence type="ECO:0000256" key="7">
    <source>
        <dbReference type="ARBA" id="ARBA00022840"/>
    </source>
</evidence>
<evidence type="ECO:0000256" key="11">
    <source>
        <dbReference type="ARBA" id="ARBA00023204"/>
    </source>
</evidence>
<feature type="domain" description="Helicase ATP-binding" evidence="14">
    <location>
        <begin position="181"/>
        <end position="431"/>
    </location>
</feature>
<organism evidence="15 16">
    <name type="scientific">Oceanirhabdus seepicola</name>
    <dbReference type="NCBI Taxonomy" id="2828781"/>
    <lineage>
        <taxon>Bacteria</taxon>
        <taxon>Bacillati</taxon>
        <taxon>Bacillota</taxon>
        <taxon>Clostridia</taxon>
        <taxon>Eubacteriales</taxon>
        <taxon>Clostridiaceae</taxon>
        <taxon>Oceanirhabdus</taxon>
    </lineage>
</organism>
<keyword evidence="1" id="KW-0004">4Fe-4S</keyword>
<dbReference type="PROSITE" id="PS51193">
    <property type="entry name" value="HELICASE_ATP_BIND_2"/>
    <property type="match status" value="1"/>
</dbReference>
<evidence type="ECO:0000313" key="15">
    <source>
        <dbReference type="EMBL" id="MCM1989876.1"/>
    </source>
</evidence>
<dbReference type="SMART" id="SM00491">
    <property type="entry name" value="HELICc2"/>
    <property type="match status" value="1"/>
</dbReference>
<evidence type="ECO:0000256" key="1">
    <source>
        <dbReference type="ARBA" id="ARBA00022485"/>
    </source>
</evidence>
<dbReference type="InterPro" id="IPR045028">
    <property type="entry name" value="DinG/Rad3-like"/>
</dbReference>
<dbReference type="Pfam" id="PF06733">
    <property type="entry name" value="DEAD_2"/>
    <property type="match status" value="1"/>
</dbReference>
<dbReference type="EMBL" id="JAGSOJ010000002">
    <property type="protein sequence ID" value="MCM1989876.1"/>
    <property type="molecule type" value="Genomic_DNA"/>
</dbReference>
<evidence type="ECO:0000256" key="9">
    <source>
        <dbReference type="ARBA" id="ARBA00023014"/>
    </source>
</evidence>
<comment type="similarity">
    <text evidence="13">Belongs to the helicase family. DinG subfamily.</text>
</comment>
<dbReference type="GO" id="GO:0006281">
    <property type="term" value="P:DNA repair"/>
    <property type="evidence" value="ECO:0007669"/>
    <property type="project" value="UniProtKB-KW"/>
</dbReference>
<dbReference type="InterPro" id="IPR027417">
    <property type="entry name" value="P-loop_NTPase"/>
</dbReference>
<dbReference type="Gene3D" id="1.10.275.30">
    <property type="match status" value="1"/>
</dbReference>
<reference evidence="15" key="2">
    <citation type="submission" date="2021-04" db="EMBL/GenBank/DDBJ databases">
        <authorList>
            <person name="Dong X."/>
        </authorList>
    </citation>
    <scope>NUCLEOTIDE SEQUENCE</scope>
    <source>
        <strain evidence="15">ZWT</strain>
    </source>
</reference>
<dbReference type="GO" id="GO:0003678">
    <property type="term" value="F:DNA helicase activity"/>
    <property type="evidence" value="ECO:0007669"/>
    <property type="project" value="InterPro"/>
</dbReference>
<evidence type="ECO:0000259" key="14">
    <source>
        <dbReference type="PROSITE" id="PS51193"/>
    </source>
</evidence>
<keyword evidence="7" id="KW-0067">ATP-binding</keyword>
<accession>A0A9J6P0H6</accession>
<keyword evidence="8" id="KW-0408">Iron</keyword>
<dbReference type="InterPro" id="IPR014013">
    <property type="entry name" value="Helic_SF1/SF2_ATP-bd_DinG/Rad3"/>
</dbReference>
<keyword evidence="16" id="KW-1185">Reference proteome</keyword>
<name>A0A9J6P0H6_9CLOT</name>
<dbReference type="GO" id="GO:0051539">
    <property type="term" value="F:4 iron, 4 sulfur cluster binding"/>
    <property type="evidence" value="ECO:0007669"/>
    <property type="project" value="UniProtKB-KW"/>
</dbReference>
<dbReference type="SMART" id="SM00488">
    <property type="entry name" value="DEXDc2"/>
    <property type="match status" value="1"/>
</dbReference>
<keyword evidence="5" id="KW-0378">Hydrolase</keyword>
<sequence>MKNMIKISVRNLVEFVMSSGDLDMVRMNNARAVEGTRIHKLIQSSSGDNYDSEVMLKYVYEGEELQVEVSGRADGIIREGDKCTIDEIKSTTKPLKEITEDMNPLHWAQAKGYGFIFALKNEIETIDIQLTYYQLEQEKIIRFKKSFSIEELKNDFIGLIEEYLGWAEKIDRWIKLRDETIEELQFPYGEFRKGQRKLAVSVYTALKEKEKLFLKAPTGIGKTLGTAFPTLKYMGEEGLEKIFYLTAKTITRTAAEDAFHKMRRGGLRLKTLTLTAKDKICIDNTKKCDPEECEYAKGFFDKLKPAIKEIFTNEDSFDRDKILEYSEKHKLCPFEYSLSLAEWSDVIICDYNYAYNPRTFLRRFFGDSKKNYAVLVDEAHNLVDRAREMYSAEIYKQPILEIRKKIKDDFPNVVKALNKINRFMIEARKECEESDGVVLKKEAPDMLYPYLTRFIDQSEEVLENGANKEYFDEFMEFYFKAVGMVRTWEFYDGNYVTYYEKIGQDIKIKLFCLDPSKVLQEKMKMVRSTILFSATLLPLDYYMKLLGGNEESLRLSLESPFDQKNLCLLVNDKISTKYRAREKTILQLCNEIMNVVRSKKGNYMIFFPSYKYMNDALEILNMAGFNHKVDVIVQDVSMNEREREEFLEEFDKERECSMAAFTVMGGIFGEGIDLTGDRLTGAIIVGVGLPQICFERDIIKQHFNDKGKNGFNYSYVYPGMNRVLQAAGRVIRTEEDKGVVLLIDERFSYGGYKSLFPEEWSHYHRIADKDDLEDELSVFWA</sequence>
<dbReference type="PANTHER" id="PTHR11472">
    <property type="entry name" value="DNA REPAIR DEAD HELICASE RAD3/XP-D SUBFAMILY MEMBER"/>
    <property type="match status" value="1"/>
</dbReference>
<evidence type="ECO:0000313" key="16">
    <source>
        <dbReference type="Proteomes" id="UP001056429"/>
    </source>
</evidence>
<keyword evidence="3" id="KW-0547">Nucleotide-binding</keyword>
<dbReference type="GO" id="GO:0005524">
    <property type="term" value="F:ATP binding"/>
    <property type="evidence" value="ECO:0007669"/>
    <property type="project" value="UniProtKB-KW"/>
</dbReference>
<dbReference type="Proteomes" id="UP001056429">
    <property type="component" value="Unassembled WGS sequence"/>
</dbReference>
<evidence type="ECO:0000256" key="12">
    <source>
        <dbReference type="ARBA" id="ARBA00023235"/>
    </source>
</evidence>